<dbReference type="InterPro" id="IPR002197">
    <property type="entry name" value="HTH_Fis"/>
</dbReference>
<evidence type="ECO:0000313" key="7">
    <source>
        <dbReference type="EMBL" id="QEM84099.1"/>
    </source>
</evidence>
<dbReference type="GO" id="GO:0006355">
    <property type="term" value="P:regulation of DNA-templated transcription"/>
    <property type="evidence" value="ECO:0007669"/>
    <property type="project" value="InterPro"/>
</dbReference>
<dbReference type="KEGG" id="hbh:E4T21_13735"/>
<dbReference type="Pfam" id="PF02954">
    <property type="entry name" value="HTH_8"/>
    <property type="match status" value="1"/>
</dbReference>
<proteinExistence type="predicted"/>
<keyword evidence="2" id="KW-0067">ATP-binding</keyword>
<dbReference type="Gene3D" id="1.10.8.60">
    <property type="match status" value="1"/>
</dbReference>
<sequence length="692" mass="77386">MAVITVEHSSVALCTSEVASLDNGPKKIPFRRNITVSLCAAQRHHIDTLLCLGKTLQGATINQRDIIMRSWQRCLHEYQLDPSKPRPVRVVPQHILRTHQESVDELLHVGRAGVDRLYAQIASFGYVLLLTDHAGITVKFRGDKEDQHALRRAGLYLGADWNERYAGTCAVGTCLHEAIPLTCHQREHFDASHISLTGSSAPIMDPQGNIIAVLNISSLNSPRTLQSQAFALPLVIHCARMIEDAYFLHHYRNQLILRYDSSREFVHLNGRGLIAIDEGGNIIAANSFGRELIKAHQRYRPSLTSQTFPRATQLFDAKVVDLLSIPSNSDDDICAFRVRSDNSIVFINLIEPRRNHLRPRPTPAEPARPAPPLERLAGDDPAMNRIKKLAHRLRNESVNILISGDTGSGKTALAQAFHSISERAHHPFVTMNCASIPESLIERKLFGYHPGSIPNGQAEGEQGLIQQADGGTLFLNDVSDIPLHLQSRLLRVINAGELLPPGTGTKMDIRIIATTHRSIQQLVDNGLFRKDFYYRLNGAEFRLPPLRARADKHYVIRRVFEELMEQQPHRQVLHLRADAMSALLAYSWPGNIRQLKNALSFAIASADSKEITVQDLPHECLSPVHAKNDAPCLITEQTTHASLPDEQAEQLHALLRQSQWNISQAAKQLGVSRPTIYRRMQRYGLVAPNRQG</sequence>
<protein>
    <submittedName>
        <fullName evidence="7">Sigma-54-dependent Fis family transcriptional regulator</fullName>
    </submittedName>
</protein>
<feature type="region of interest" description="Disordered" evidence="5">
    <location>
        <begin position="357"/>
        <end position="378"/>
    </location>
</feature>
<evidence type="ECO:0000256" key="1">
    <source>
        <dbReference type="ARBA" id="ARBA00022741"/>
    </source>
</evidence>
<name>A0A5C1NQN1_9GAMM</name>
<dbReference type="SMART" id="SM00382">
    <property type="entry name" value="AAA"/>
    <property type="match status" value="1"/>
</dbReference>
<accession>A0A5C1NQN1</accession>
<keyword evidence="3" id="KW-0805">Transcription regulation</keyword>
<evidence type="ECO:0000256" key="5">
    <source>
        <dbReference type="SAM" id="MobiDB-lite"/>
    </source>
</evidence>
<dbReference type="SUPFAM" id="SSF52540">
    <property type="entry name" value="P-loop containing nucleoside triphosphate hydrolases"/>
    <property type="match status" value="1"/>
</dbReference>
<dbReference type="InterPro" id="IPR058031">
    <property type="entry name" value="AAA_lid_NorR"/>
</dbReference>
<organism evidence="7 8">
    <name type="scientific">Halomonas binhaiensis</name>
    <dbReference type="NCBI Taxonomy" id="2562282"/>
    <lineage>
        <taxon>Bacteria</taxon>
        <taxon>Pseudomonadati</taxon>
        <taxon>Pseudomonadota</taxon>
        <taxon>Gammaproteobacteria</taxon>
        <taxon>Oceanospirillales</taxon>
        <taxon>Halomonadaceae</taxon>
        <taxon>Halomonas</taxon>
    </lineage>
</organism>
<evidence type="ECO:0000259" key="6">
    <source>
        <dbReference type="PROSITE" id="PS50045"/>
    </source>
</evidence>
<reference evidence="7" key="1">
    <citation type="submission" date="2021-02" db="EMBL/GenBank/DDBJ databases">
        <title>Strain Y2R2, a novel species of the genus Halomonas.</title>
        <authorList>
            <person name="Huang H."/>
        </authorList>
    </citation>
    <scope>NUCLEOTIDE SEQUENCE</scope>
    <source>
        <strain evidence="7">Y2R2</strain>
    </source>
</reference>
<dbReference type="GO" id="GO:0005524">
    <property type="term" value="F:ATP binding"/>
    <property type="evidence" value="ECO:0007669"/>
    <property type="project" value="UniProtKB-KW"/>
</dbReference>
<dbReference type="InterPro" id="IPR027417">
    <property type="entry name" value="P-loop_NTPase"/>
</dbReference>
<keyword evidence="8" id="KW-1185">Reference proteome</keyword>
<dbReference type="Gene3D" id="3.40.50.300">
    <property type="entry name" value="P-loop containing nucleotide triphosphate hydrolases"/>
    <property type="match status" value="1"/>
</dbReference>
<dbReference type="Pfam" id="PF25601">
    <property type="entry name" value="AAA_lid_14"/>
    <property type="match status" value="1"/>
</dbReference>
<dbReference type="Gene3D" id="1.10.10.60">
    <property type="entry name" value="Homeodomain-like"/>
    <property type="match status" value="1"/>
</dbReference>
<dbReference type="Pfam" id="PF00158">
    <property type="entry name" value="Sigma54_activat"/>
    <property type="match status" value="1"/>
</dbReference>
<dbReference type="InterPro" id="IPR009057">
    <property type="entry name" value="Homeodomain-like_sf"/>
</dbReference>
<evidence type="ECO:0000256" key="3">
    <source>
        <dbReference type="ARBA" id="ARBA00023015"/>
    </source>
</evidence>
<dbReference type="InterPro" id="IPR002078">
    <property type="entry name" value="Sigma_54_int"/>
</dbReference>
<dbReference type="InterPro" id="IPR029016">
    <property type="entry name" value="GAF-like_dom_sf"/>
</dbReference>
<evidence type="ECO:0000256" key="4">
    <source>
        <dbReference type="ARBA" id="ARBA00023163"/>
    </source>
</evidence>
<dbReference type="EMBL" id="CP038437">
    <property type="protein sequence ID" value="QEM84099.1"/>
    <property type="molecule type" value="Genomic_DNA"/>
</dbReference>
<keyword evidence="4" id="KW-0804">Transcription</keyword>
<dbReference type="CDD" id="cd00009">
    <property type="entry name" value="AAA"/>
    <property type="match status" value="1"/>
</dbReference>
<dbReference type="InterPro" id="IPR025662">
    <property type="entry name" value="Sigma_54_int_dom_ATP-bd_1"/>
</dbReference>
<keyword evidence="1" id="KW-0547">Nucleotide-binding</keyword>
<dbReference type="PANTHER" id="PTHR32071:SF77">
    <property type="entry name" value="TRANSCRIPTIONAL REGULATORY PROTEIN"/>
    <property type="match status" value="1"/>
</dbReference>
<dbReference type="PANTHER" id="PTHR32071">
    <property type="entry name" value="TRANSCRIPTIONAL REGULATORY PROTEIN"/>
    <property type="match status" value="1"/>
</dbReference>
<feature type="domain" description="Sigma-54 factor interaction" evidence="6">
    <location>
        <begin position="376"/>
        <end position="604"/>
    </location>
</feature>
<evidence type="ECO:0000313" key="8">
    <source>
        <dbReference type="Proteomes" id="UP000324285"/>
    </source>
</evidence>
<dbReference type="OrthoDB" id="9804019at2"/>
<dbReference type="InterPro" id="IPR025944">
    <property type="entry name" value="Sigma_54_int_dom_CS"/>
</dbReference>
<feature type="compositionally biased region" description="Pro residues" evidence="5">
    <location>
        <begin position="360"/>
        <end position="372"/>
    </location>
</feature>
<dbReference type="GO" id="GO:0043565">
    <property type="term" value="F:sequence-specific DNA binding"/>
    <property type="evidence" value="ECO:0007669"/>
    <property type="project" value="InterPro"/>
</dbReference>
<dbReference type="PROSITE" id="PS00675">
    <property type="entry name" value="SIGMA54_INTERACT_1"/>
    <property type="match status" value="1"/>
</dbReference>
<dbReference type="PRINTS" id="PR01590">
    <property type="entry name" value="HTHFIS"/>
</dbReference>
<evidence type="ECO:0000256" key="2">
    <source>
        <dbReference type="ARBA" id="ARBA00022840"/>
    </source>
</evidence>
<dbReference type="PROSITE" id="PS00688">
    <property type="entry name" value="SIGMA54_INTERACT_3"/>
    <property type="match status" value="1"/>
</dbReference>
<dbReference type="AlphaFoldDB" id="A0A5C1NQN1"/>
<dbReference type="SUPFAM" id="SSF46689">
    <property type="entry name" value="Homeodomain-like"/>
    <property type="match status" value="1"/>
</dbReference>
<dbReference type="InterPro" id="IPR003593">
    <property type="entry name" value="AAA+_ATPase"/>
</dbReference>
<dbReference type="Proteomes" id="UP000324285">
    <property type="component" value="Chromosome"/>
</dbReference>
<gene>
    <name evidence="7" type="ORF">E4T21_13735</name>
</gene>
<dbReference type="FunFam" id="3.40.50.300:FF:000006">
    <property type="entry name" value="DNA-binding transcriptional regulator NtrC"/>
    <property type="match status" value="1"/>
</dbReference>
<dbReference type="PROSITE" id="PS50045">
    <property type="entry name" value="SIGMA54_INTERACT_4"/>
    <property type="match status" value="1"/>
</dbReference>
<dbReference type="SUPFAM" id="SSF55781">
    <property type="entry name" value="GAF domain-like"/>
    <property type="match status" value="1"/>
</dbReference>
<dbReference type="Gene3D" id="3.30.450.40">
    <property type="match status" value="1"/>
</dbReference>